<accession>A0AAQ0JI28</accession>
<protein>
    <submittedName>
        <fullName evidence="1">Uncharacterized protein</fullName>
    </submittedName>
</protein>
<evidence type="ECO:0000313" key="1">
    <source>
        <dbReference type="EMBL" id="RAQ05962.1"/>
    </source>
</evidence>
<sequence>MKDGKNHEIVEKLELNIGRDLQFIRLNGTLIGSLIGLRIHTITVVLH</sequence>
<dbReference type="AlphaFoldDB" id="A0AAQ0JI28"/>
<organism evidence="1 2">
    <name type="scientific">Burkholderia cepacia</name>
    <name type="common">Pseudomonas cepacia</name>
    <dbReference type="NCBI Taxonomy" id="292"/>
    <lineage>
        <taxon>Bacteria</taxon>
        <taxon>Pseudomonadati</taxon>
        <taxon>Pseudomonadota</taxon>
        <taxon>Betaproteobacteria</taxon>
        <taxon>Burkholderiales</taxon>
        <taxon>Burkholderiaceae</taxon>
        <taxon>Burkholderia</taxon>
        <taxon>Burkholderia cepacia complex</taxon>
    </lineage>
</organism>
<dbReference type="InterPro" id="IPR007383">
    <property type="entry name" value="DUF445"/>
</dbReference>
<dbReference type="GO" id="GO:0005886">
    <property type="term" value="C:plasma membrane"/>
    <property type="evidence" value="ECO:0007669"/>
    <property type="project" value="TreeGrafter"/>
</dbReference>
<proteinExistence type="predicted"/>
<name>A0AAQ0JI28_BURCE</name>
<dbReference type="PANTHER" id="PTHR38442:SF1">
    <property type="entry name" value="INNER MEMBRANE PROTEIN"/>
    <property type="match status" value="1"/>
</dbReference>
<gene>
    <name evidence="1" type="ORF">DPR02_22580</name>
</gene>
<reference evidence="1 2" key="1">
    <citation type="submission" date="2018-06" db="EMBL/GenBank/DDBJ databases">
        <title>Towards the identification of Burkholderia cepacia strain which caused fatal septicemia.</title>
        <authorList>
            <person name="Bui L.A.T."/>
            <person name="Zakharova I.B."/>
            <person name="Shpak I.M."/>
            <person name="Teteryatnikova N."/>
            <person name="Ustinov D.V."/>
            <person name="Kuzyutina Y.A."/>
            <person name="Nguyen H.N."/>
            <person name="Antonov A.S."/>
            <person name="Avdyusheva E.F."/>
            <person name="Victorov D.V."/>
        </authorList>
    </citation>
    <scope>NUCLEOTIDE SEQUENCE [LARGE SCALE GENOMIC DNA]</scope>
    <source>
        <strain evidence="1 2">PT02</strain>
    </source>
</reference>
<evidence type="ECO:0000313" key="2">
    <source>
        <dbReference type="Proteomes" id="UP000248899"/>
    </source>
</evidence>
<dbReference type="EMBL" id="QLUZ01000014">
    <property type="protein sequence ID" value="RAQ05962.1"/>
    <property type="molecule type" value="Genomic_DNA"/>
</dbReference>
<comment type="caution">
    <text evidence="1">The sequence shown here is derived from an EMBL/GenBank/DDBJ whole genome shotgun (WGS) entry which is preliminary data.</text>
</comment>
<dbReference type="Proteomes" id="UP000248899">
    <property type="component" value="Unassembled WGS sequence"/>
</dbReference>
<dbReference type="PANTHER" id="PTHR38442">
    <property type="entry name" value="INNER MEMBRANE PROTEIN-RELATED"/>
    <property type="match status" value="1"/>
</dbReference>
<dbReference type="Pfam" id="PF04286">
    <property type="entry name" value="DUF445"/>
    <property type="match status" value="1"/>
</dbReference>